<feature type="domain" description="Cyclic nucleotide-binding" evidence="11">
    <location>
        <begin position="361"/>
        <end position="459"/>
    </location>
</feature>
<sequence>MRTRARRRSLIHEGSSSGSFYGYISDLRNAFDPHSILLKSWHQLLFGCLLYEAFLLPFAVTFAAADALPSSTSAFRAFYAAEVLFGADFYVKLNTGFYEAGNIHRDKRKARAKYLKSFGFLLDVLAILPLSVILPLINAGWVSSSGACSLGWLEAHKVLRFWRIPSYLANLDDVYSKRFRSLKIFKVLVVTTFVAHVVACARFAFGRSSSSAASNPWLPSAPMEDESLTTQYVQSLFWSVGLLTGAFEGALPRFSSEFAFTLTVALLGFVLFVYSCSTLLMLSKSESNQTKLAQARINQLRHLLTFHRVPEPLQVQAVEYFKRHHTDAESNDREVVKLLCPSITKDIQVELLKDMVGRIPLFRGCNQQFIVALTSLLEMTSFPAHVTLFEAGDKGDYMYVVNSGVLHILVNGVKVRELRQGSFFGEVSVFSKRPRSAAVVTTSYCTLYRLSRFHTERVLEGYPDYAAQIATTIDDMIDEREARQNQKSRGGGEEYMLTTLFQLSTKPPARRKRPSLRDRAKSVARASLKRSKSSLVLSASRHSEYDGGNISMNENRAINFMAKPIELPPTVIARKPSGKLVRSQSAYARRVSSGVGGWWAQRTTSIKSSAATRPDTMQGFYDNLSRRRGSQQVGGDASSILSRLLMQRVIDHTSPWRKYWLVLLQAHLTANWFIVPLLLAFPILDCPSLNRSLQATYAILDILLAVDMYLNFHLTFMTNRKKVAQPSLIARRYLRGAFIADLLCLLPYGLMVPADASSLLAAHPALLRLPRLLRIWRIRGHLREWEALRINRTGCVVAAGVMYLLVLHLVACAYFSVTYLEGFSTENLNGTSWLPTHDLELLRLVEPSDGTVKYVGALTNASYSKAEAHALAGVQYTRSLYFGATMLTALGKTAEPSTAFQYCVALVLMVFGFVSMAVMVDYVQKRITASAFEQKEFLATRTRVQRFINSRAAPPEVHQRVKSFLEFWWSSHRGAIAGDLLNELPEAIKRPVVRSMCQPALRTLSLLADVRASLDSLEQAFIDNVRFILYGQGEIIYRQGDYASGLYFLLEGELIIIVNGGMPRTIVKGGFIGTAALNLSETSVSYSERVTAASGCILIFVSRDHLNWMHKVFPTFSMALRALEKRLDGAKLARAQQDYSSRERSFSGGLRPMPDVKKKITLEVKVLKYLGLEDIVFDPDESTTEIWELWIFGLTIALYLKVISDITSGVNADKAVGSEIIAVFFETFFVLDFFFRSRLGYYDFGNKIMDVEVIRKRFFRSHECYFDVLALIPLYVVNWMLGSRRYELLTVNKLLRLVRAAGMLSILENKHLNRTLQLRLAKVVLVSLMVTHLFGCIWFNFSDSLSSGINLWGPGQSLKSADEHLQYSASLFWSFGLMSNSYAGELPKTAAQCCFTVVVLLTGAFLFAFVVGNISDVVELIDANSRDFNGKLSSLRLLLAHFHLPPAIEEQLKTYFFFQRYHTITQEYLLERCLPPSLLTEIRLVHLQPMISKVGFLAGMEGSVTRMLVSQFVQALAVKNQFVFHLGEEGSDMFFVFTGIIEVLVPLETLYRRQSHDAKLNALGSPASRSSFHTYFTPLDPSKLQAKNQLKKVNELTSGSYFGEVALFTSKPRSAHARCKTSCVLYKLSRHSLELVFERYPDWKRKVLKIVNIQQEQQHLRNLYMEEQMDMAAKASKSMLNHADILGDLGPNLPGSSSAGSSTDRVAPSVKRAMRKPSTRPIGSLKSAGSFFSSYKAQRSASIETPITLQMTRQKNSVLWVDMLLQCTEAQSPFHVQWLKIIAFGTIYMALIVPYRNSYDVLERLSPLPIVARVIELTCQVLFGWDIWVHWNLKDGLESLELYENKQRDAYQRQRLWIDVISAIPIDHFLSDFYQSPLLCLNRCLKLVNFPHYMREINRRSMAYEKNRLCTLWILLFVLMHWCACVYFSLASANDQNNDEADWDNWSPPRSVMVNSWSNPSLDLLMLRFLRGIFFASTAFVKKGKVFEPSTYGEYTFTLFVDFVGLVTMAYMIGEMANLYVCYISNEVEFRKNHMAVDLYLERWHITGKLRARSHAFLSSLWSSHRGVNYQAIFDEIPQVIRTESVMHIAYLPLRVFINNVFRPFATTHPHDRDVDAITRAIAQHLKYEGYPRDECVLVDGSVSKEMYFVVKGHLMATTASGNAADTQQSGLHYKRGDFFGDQGLLGYSVGVSTVKTISACDLLSLSSETLLEVILSRPIFQTALSLVIEAYRELCTRTRQTEAAKKTEEDWGAVLFRILNTRKTQWIEEARQYNAGIDADPMNEPWTVSCLKPGQEVGMVSISSPHACVKVFENLLRLIAARGLLDVENLQQSAAQFQDTLPIMTTDLAAHRSVNMSVTERSDSSKPSNKLAYIH</sequence>
<evidence type="ECO:0000256" key="4">
    <source>
        <dbReference type="ARBA" id="ARBA00022989"/>
    </source>
</evidence>
<gene>
    <name evidence="12" type="ORF">PHYSODRAFT_337186</name>
</gene>
<feature type="transmembrane region" description="Helical" evidence="10">
    <location>
        <begin position="1390"/>
        <end position="1411"/>
    </location>
</feature>
<feature type="transmembrane region" description="Helical" evidence="10">
    <location>
        <begin position="659"/>
        <end position="683"/>
    </location>
</feature>
<keyword evidence="5" id="KW-0406">Ion transport</keyword>
<comment type="subcellular location">
    <subcellularLocation>
        <location evidence="1">Membrane</location>
        <topology evidence="1">Multi-pass membrane protein</topology>
    </subcellularLocation>
</comment>
<evidence type="ECO:0000256" key="3">
    <source>
        <dbReference type="ARBA" id="ARBA00022692"/>
    </source>
</evidence>
<dbReference type="GO" id="GO:0016020">
    <property type="term" value="C:membrane"/>
    <property type="evidence" value="ECO:0007669"/>
    <property type="project" value="UniProtKB-SubCell"/>
</dbReference>
<dbReference type="InterPro" id="IPR000595">
    <property type="entry name" value="cNMP-bd_dom"/>
</dbReference>
<evidence type="ECO:0000256" key="7">
    <source>
        <dbReference type="ARBA" id="ARBA00023286"/>
    </source>
</evidence>
<dbReference type="OMA" id="NACLFFK"/>
<dbReference type="GO" id="GO:0005221">
    <property type="term" value="F:intracellularly cyclic nucleotide-activated monoatomic cation channel activity"/>
    <property type="evidence" value="ECO:0007669"/>
    <property type="project" value="InterPro"/>
</dbReference>
<dbReference type="InterPro" id="IPR050866">
    <property type="entry name" value="CNG_cation_channel"/>
</dbReference>
<evidence type="ECO:0000256" key="1">
    <source>
        <dbReference type="ARBA" id="ARBA00004141"/>
    </source>
</evidence>
<feature type="domain" description="Cyclic nucleotide-binding" evidence="11">
    <location>
        <begin position="1021"/>
        <end position="1107"/>
    </location>
</feature>
<dbReference type="GO" id="GO:0044877">
    <property type="term" value="F:protein-containing complex binding"/>
    <property type="evidence" value="ECO:0007669"/>
    <property type="project" value="TreeGrafter"/>
</dbReference>
<dbReference type="Pfam" id="PF00520">
    <property type="entry name" value="Ion_trans"/>
    <property type="match status" value="3"/>
</dbReference>
<feature type="transmembrane region" description="Helical" evidence="10">
    <location>
        <begin position="695"/>
        <end position="712"/>
    </location>
</feature>
<evidence type="ECO:0000256" key="6">
    <source>
        <dbReference type="ARBA" id="ARBA00023136"/>
    </source>
</evidence>
<reference evidence="12 13" key="1">
    <citation type="journal article" date="2006" name="Science">
        <title>Phytophthora genome sequences uncover evolutionary origins and mechanisms of pathogenesis.</title>
        <authorList>
            <person name="Tyler B.M."/>
            <person name="Tripathy S."/>
            <person name="Zhang X."/>
            <person name="Dehal P."/>
            <person name="Jiang R.H."/>
            <person name="Aerts A."/>
            <person name="Arredondo F.D."/>
            <person name="Baxter L."/>
            <person name="Bensasson D."/>
            <person name="Beynon J.L."/>
            <person name="Chapman J."/>
            <person name="Damasceno C.M."/>
            <person name="Dorrance A.E."/>
            <person name="Dou D."/>
            <person name="Dickerman A.W."/>
            <person name="Dubchak I.L."/>
            <person name="Garbelotto M."/>
            <person name="Gijzen M."/>
            <person name="Gordon S.G."/>
            <person name="Govers F."/>
            <person name="Grunwald N.J."/>
            <person name="Huang W."/>
            <person name="Ivors K.L."/>
            <person name="Jones R.W."/>
            <person name="Kamoun S."/>
            <person name="Krampis K."/>
            <person name="Lamour K.H."/>
            <person name="Lee M.K."/>
            <person name="McDonald W.H."/>
            <person name="Medina M."/>
            <person name="Meijer H.J."/>
            <person name="Nordberg E.K."/>
            <person name="Maclean D.J."/>
            <person name="Ospina-Giraldo M.D."/>
            <person name="Morris P.F."/>
            <person name="Phuntumart V."/>
            <person name="Putnam N.H."/>
            <person name="Rash S."/>
            <person name="Rose J.K."/>
            <person name="Sakihama Y."/>
            <person name="Salamov A.A."/>
            <person name="Savidor A."/>
            <person name="Scheuring C.F."/>
            <person name="Smith B.M."/>
            <person name="Sobral B.W."/>
            <person name="Terry A."/>
            <person name="Torto-Alalibo T.A."/>
            <person name="Win J."/>
            <person name="Xu Z."/>
            <person name="Zhang H."/>
            <person name="Grigoriev I.V."/>
            <person name="Rokhsar D.S."/>
            <person name="Boore J.L."/>
        </authorList>
    </citation>
    <scope>NUCLEOTIDE SEQUENCE [LARGE SCALE GENOMIC DNA]</scope>
    <source>
        <strain evidence="12 13">P6497</strain>
    </source>
</reference>
<feature type="transmembrane region" description="Helical" evidence="10">
    <location>
        <begin position="258"/>
        <end position="282"/>
    </location>
</feature>
<dbReference type="EMBL" id="JH159158">
    <property type="protein sequence ID" value="EGZ10366.1"/>
    <property type="molecule type" value="Genomic_DNA"/>
</dbReference>
<evidence type="ECO:0000256" key="5">
    <source>
        <dbReference type="ARBA" id="ARBA00023065"/>
    </source>
</evidence>
<keyword evidence="4 10" id="KW-1133">Transmembrane helix</keyword>
<dbReference type="PANTHER" id="PTHR45638">
    <property type="entry name" value="CYCLIC NUCLEOTIDE-GATED CATION CHANNEL SUBUNIT A"/>
    <property type="match status" value="1"/>
</dbReference>
<feature type="transmembrane region" description="Helical" evidence="10">
    <location>
        <begin position="899"/>
        <end position="920"/>
    </location>
</feature>
<dbReference type="SUPFAM" id="SSF81324">
    <property type="entry name" value="Voltage-gated potassium channels"/>
    <property type="match status" value="4"/>
</dbReference>
<dbReference type="InterPro" id="IPR018488">
    <property type="entry name" value="cNMP-bd_CS"/>
</dbReference>
<feature type="region of interest" description="Disordered" evidence="9">
    <location>
        <begin position="1694"/>
        <end position="1720"/>
    </location>
</feature>
<dbReference type="Proteomes" id="UP000002640">
    <property type="component" value="Unassembled WGS sequence"/>
</dbReference>
<feature type="transmembrane region" description="Helical" evidence="10">
    <location>
        <begin position="1319"/>
        <end position="1341"/>
    </location>
</feature>
<dbReference type="PROSITE" id="PS00889">
    <property type="entry name" value="CNMP_BINDING_2"/>
    <property type="match status" value="2"/>
</dbReference>
<keyword evidence="8" id="KW-0407">Ion channel</keyword>
<evidence type="ECO:0000256" key="10">
    <source>
        <dbReference type="SAM" id="Phobius"/>
    </source>
</evidence>
<organism evidence="12 13">
    <name type="scientific">Phytophthora sojae (strain P6497)</name>
    <name type="common">Soybean stem and root rot agent</name>
    <name type="synonym">Phytophthora megasperma f. sp. glycines</name>
    <dbReference type="NCBI Taxonomy" id="1094619"/>
    <lineage>
        <taxon>Eukaryota</taxon>
        <taxon>Sar</taxon>
        <taxon>Stramenopiles</taxon>
        <taxon>Oomycota</taxon>
        <taxon>Peronosporomycetes</taxon>
        <taxon>Peronosporales</taxon>
        <taxon>Peronosporaceae</taxon>
        <taxon>Phytophthora</taxon>
    </lineage>
</organism>
<evidence type="ECO:0000259" key="11">
    <source>
        <dbReference type="PROSITE" id="PS50042"/>
    </source>
</evidence>
<dbReference type="RefSeq" id="XP_009533111.1">
    <property type="nucleotide sequence ID" value="XM_009534816.1"/>
</dbReference>
<protein>
    <recommendedName>
        <fullName evidence="11">Cyclic nucleotide-binding domain-containing protein</fullName>
    </recommendedName>
</protein>
<dbReference type="SMART" id="SM00100">
    <property type="entry name" value="cNMP"/>
    <property type="match status" value="4"/>
</dbReference>
<keyword evidence="2" id="KW-0813">Transport</keyword>
<dbReference type="GeneID" id="20647326"/>
<feature type="domain" description="Cyclic nucleotide-binding" evidence="11">
    <location>
        <begin position="2122"/>
        <end position="2215"/>
    </location>
</feature>
<dbReference type="KEGG" id="psoj:PHYSODRAFT_337186"/>
<dbReference type="Pfam" id="PF00027">
    <property type="entry name" value="cNMP_binding"/>
    <property type="match status" value="4"/>
</dbReference>
<keyword evidence="6 10" id="KW-0472">Membrane</keyword>
<dbReference type="SUPFAM" id="SSF51206">
    <property type="entry name" value="cAMP-binding domain-like"/>
    <property type="match status" value="4"/>
</dbReference>
<dbReference type="PROSITE" id="PS50042">
    <property type="entry name" value="CNMP_BINDING_3"/>
    <property type="match status" value="4"/>
</dbReference>
<dbReference type="Gene3D" id="2.60.120.10">
    <property type="entry name" value="Jelly Rolls"/>
    <property type="match status" value="4"/>
</dbReference>
<feature type="domain" description="Cyclic nucleotide-binding" evidence="11">
    <location>
        <begin position="1496"/>
        <end position="1646"/>
    </location>
</feature>
<feature type="transmembrane region" description="Helical" evidence="10">
    <location>
        <begin position="44"/>
        <end position="65"/>
    </location>
</feature>
<keyword evidence="13" id="KW-1185">Reference proteome</keyword>
<dbReference type="Gene3D" id="1.10.287.630">
    <property type="entry name" value="Helix hairpin bin"/>
    <property type="match status" value="2"/>
</dbReference>
<evidence type="ECO:0000313" key="12">
    <source>
        <dbReference type="EMBL" id="EGZ10366.1"/>
    </source>
</evidence>
<dbReference type="InParanoid" id="G4ZZM0"/>
<proteinExistence type="predicted"/>
<dbReference type="Gene3D" id="1.10.287.70">
    <property type="match status" value="4"/>
</dbReference>
<dbReference type="InterPro" id="IPR018490">
    <property type="entry name" value="cNMP-bd_dom_sf"/>
</dbReference>
<feature type="transmembrane region" description="Helical" evidence="10">
    <location>
        <begin position="794"/>
        <end position="817"/>
    </location>
</feature>
<evidence type="ECO:0000256" key="9">
    <source>
        <dbReference type="SAM" id="MobiDB-lite"/>
    </source>
</evidence>
<keyword evidence="3 10" id="KW-0812">Transmembrane</keyword>
<dbReference type="PANTHER" id="PTHR45638:SF11">
    <property type="entry name" value="CYCLIC NUCLEOTIDE-GATED CATION CHANNEL SUBUNIT A"/>
    <property type="match status" value="1"/>
</dbReference>
<dbReference type="InterPro" id="IPR014710">
    <property type="entry name" value="RmlC-like_jellyroll"/>
</dbReference>
<feature type="transmembrane region" description="Helical" evidence="10">
    <location>
        <begin position="118"/>
        <end position="137"/>
    </location>
</feature>
<evidence type="ECO:0000313" key="13">
    <source>
        <dbReference type="Proteomes" id="UP000002640"/>
    </source>
</evidence>
<accession>G4ZZM0</accession>
<feature type="region of interest" description="Disordered" evidence="9">
    <location>
        <begin position="2356"/>
        <end position="2376"/>
    </location>
</feature>
<feature type="transmembrane region" description="Helical" evidence="10">
    <location>
        <begin position="1909"/>
        <end position="1930"/>
    </location>
</feature>
<evidence type="ECO:0000256" key="8">
    <source>
        <dbReference type="ARBA" id="ARBA00023303"/>
    </source>
</evidence>
<evidence type="ECO:0000256" key="2">
    <source>
        <dbReference type="ARBA" id="ARBA00022448"/>
    </source>
</evidence>
<feature type="region of interest" description="Disordered" evidence="9">
    <location>
        <begin position="506"/>
        <end position="527"/>
    </location>
</feature>
<name>G4ZZM0_PHYSP</name>
<keyword evidence="7" id="KW-1071">Ligand-gated ion channel</keyword>
<dbReference type="CDD" id="cd00038">
    <property type="entry name" value="CAP_ED"/>
    <property type="match status" value="4"/>
</dbReference>
<feature type="transmembrane region" description="Helical" evidence="10">
    <location>
        <begin position="184"/>
        <end position="205"/>
    </location>
</feature>
<dbReference type="InterPro" id="IPR005821">
    <property type="entry name" value="Ion_trans_dom"/>
</dbReference>
<feature type="compositionally biased region" description="Polar residues" evidence="9">
    <location>
        <begin position="1694"/>
        <end position="1704"/>
    </location>
</feature>